<dbReference type="RefSeq" id="WP_136877438.1">
    <property type="nucleotide sequence ID" value="NZ_SWBO01000007.1"/>
</dbReference>
<dbReference type="UniPathway" id="UPA00219"/>
<evidence type="ECO:0000259" key="9">
    <source>
        <dbReference type="Pfam" id="PF20142"/>
    </source>
</evidence>
<dbReference type="PROSITE" id="PS51257">
    <property type="entry name" value="PROKAR_LIPOPROTEIN"/>
    <property type="match status" value="1"/>
</dbReference>
<dbReference type="SUPFAM" id="SSF141523">
    <property type="entry name" value="L,D-transpeptidase catalytic domain-like"/>
    <property type="match status" value="1"/>
</dbReference>
<evidence type="ECO:0000256" key="7">
    <source>
        <dbReference type="SAM" id="SignalP"/>
    </source>
</evidence>
<evidence type="ECO:0000259" key="8">
    <source>
        <dbReference type="Pfam" id="PF03734"/>
    </source>
</evidence>
<dbReference type="InterPro" id="IPR038063">
    <property type="entry name" value="Transpep_catalytic_dom"/>
</dbReference>
<keyword evidence="11" id="KW-1185">Reference proteome</keyword>
<comment type="pathway">
    <text evidence="1">Cell wall biogenesis; peptidoglycan biosynthesis.</text>
</comment>
<dbReference type="PANTHER" id="PTHR41533:SF2">
    <property type="entry name" value="BLR7131 PROTEIN"/>
    <property type="match status" value="1"/>
</dbReference>
<dbReference type="OrthoDB" id="9778545at2"/>
<dbReference type="InterPro" id="IPR045380">
    <property type="entry name" value="LD_TPept_scaffold_dom"/>
</dbReference>
<dbReference type="GO" id="GO:0016740">
    <property type="term" value="F:transferase activity"/>
    <property type="evidence" value="ECO:0007669"/>
    <property type="project" value="UniProtKB-KW"/>
</dbReference>
<accession>A0A4U1C2P6</accession>
<dbReference type="Gene3D" id="2.40.440.10">
    <property type="entry name" value="L,D-transpeptidase catalytic domain-like"/>
    <property type="match status" value="1"/>
</dbReference>
<dbReference type="InterPro" id="IPR005490">
    <property type="entry name" value="LD_TPept_cat_dom"/>
</dbReference>
<dbReference type="GO" id="GO:0071555">
    <property type="term" value="P:cell wall organization"/>
    <property type="evidence" value="ECO:0007669"/>
    <property type="project" value="UniProtKB-KW"/>
</dbReference>
<keyword evidence="4" id="KW-0133">Cell shape</keyword>
<name>A0A4U1C2P6_9SPHI</name>
<keyword evidence="5" id="KW-0573">Peptidoglycan synthesis</keyword>
<evidence type="ECO:0000313" key="11">
    <source>
        <dbReference type="Proteomes" id="UP000310477"/>
    </source>
</evidence>
<dbReference type="PANTHER" id="PTHR41533">
    <property type="entry name" value="L,D-TRANSPEPTIDASE HI_1667-RELATED"/>
    <property type="match status" value="1"/>
</dbReference>
<comment type="similarity">
    <text evidence="2">Belongs to the YkuD family.</text>
</comment>
<dbReference type="GO" id="GO:0008360">
    <property type="term" value="P:regulation of cell shape"/>
    <property type="evidence" value="ECO:0007669"/>
    <property type="project" value="UniProtKB-KW"/>
</dbReference>
<evidence type="ECO:0000313" key="10">
    <source>
        <dbReference type="EMBL" id="TKB99318.1"/>
    </source>
</evidence>
<keyword evidence="3" id="KW-0808">Transferase</keyword>
<gene>
    <name evidence="10" type="ORF">FA045_12570</name>
</gene>
<protein>
    <submittedName>
        <fullName evidence="10">L,D-transpeptidase</fullName>
    </submittedName>
</protein>
<dbReference type="Pfam" id="PF20142">
    <property type="entry name" value="Scaffold"/>
    <property type="match status" value="1"/>
</dbReference>
<feature type="signal peptide" evidence="7">
    <location>
        <begin position="1"/>
        <end position="20"/>
    </location>
</feature>
<feature type="chain" id="PRO_5020923757" evidence="7">
    <location>
        <begin position="21"/>
        <end position="526"/>
    </location>
</feature>
<evidence type="ECO:0000256" key="2">
    <source>
        <dbReference type="ARBA" id="ARBA00005992"/>
    </source>
</evidence>
<sequence length="526" mass="61336">MKKTLLFLCLCLVLSSCGWFNTKPEIATVLAEHFDYKLYNKFDTLSYYPIFSKKLDDLSSSLSNPKTTKAFYLSNKNNPILITRFFANGEIDSLLNYLQFSKADGINPASFKFNELETLVKKLKANNFKSIDEVYPIIAELEIKTADALLRYTTFMNYGVINPRNIFNRYYIKVKRPDSLMLDSVLKTKNMFAVLKNAQPTAKSYLELKKLLAHYRDSLGDENDLSIQKIKLNLERLRWQIPIKTEEVVMVNIPDFSLTWFKKDDTLAHMNVCVGGKREATYTERMKTFLRTGSLDDKPKNHETPQLVSVFNAVQVNPVWNIPVSIAQSEIYWMARKDPYYLSNSNIRVYYKGKQIYEPDTIQWNRYAREKLPFTFKQGSGEGNALGKFKFVFDNSSSIYLHDTNNKYGFKLKNRAISHGCVRVENPLKFAELMVKDKYQYDQLRMEVNLPPIDTNRNKQFQKILAKKNDSTKVFRLKPSWFATRKNVAVVIGYYTAWAENGKVQFRPDVYEYDGILWDAIKKYVR</sequence>
<dbReference type="EMBL" id="SWBO01000007">
    <property type="protein sequence ID" value="TKB99318.1"/>
    <property type="molecule type" value="Genomic_DNA"/>
</dbReference>
<feature type="domain" description="L,D-TPase catalytic" evidence="8">
    <location>
        <begin position="247"/>
        <end position="434"/>
    </location>
</feature>
<keyword evidence="7" id="KW-0732">Signal</keyword>
<feature type="domain" description="L,D-transpeptidase scaffold" evidence="9">
    <location>
        <begin position="67"/>
        <end position="212"/>
    </location>
</feature>
<evidence type="ECO:0000256" key="4">
    <source>
        <dbReference type="ARBA" id="ARBA00022960"/>
    </source>
</evidence>
<evidence type="ECO:0000256" key="3">
    <source>
        <dbReference type="ARBA" id="ARBA00022679"/>
    </source>
</evidence>
<dbReference type="Pfam" id="PF03734">
    <property type="entry name" value="YkuD"/>
    <property type="match status" value="1"/>
</dbReference>
<keyword evidence="6" id="KW-0961">Cell wall biogenesis/degradation</keyword>
<proteinExistence type="inferred from homology"/>
<dbReference type="AlphaFoldDB" id="A0A4U1C2P6"/>
<evidence type="ECO:0000256" key="1">
    <source>
        <dbReference type="ARBA" id="ARBA00004752"/>
    </source>
</evidence>
<evidence type="ECO:0000256" key="5">
    <source>
        <dbReference type="ARBA" id="ARBA00022984"/>
    </source>
</evidence>
<evidence type="ECO:0000256" key="6">
    <source>
        <dbReference type="ARBA" id="ARBA00023316"/>
    </source>
</evidence>
<dbReference type="Proteomes" id="UP000310477">
    <property type="component" value="Unassembled WGS sequence"/>
</dbReference>
<dbReference type="GO" id="GO:0009252">
    <property type="term" value="P:peptidoglycan biosynthetic process"/>
    <property type="evidence" value="ECO:0007669"/>
    <property type="project" value="UniProtKB-UniPathway"/>
</dbReference>
<dbReference type="InterPro" id="IPR052905">
    <property type="entry name" value="LD-transpeptidase_YkuD-like"/>
</dbReference>
<organism evidence="10 11">
    <name type="scientific">Pedobacter cryotolerans</name>
    <dbReference type="NCBI Taxonomy" id="2571270"/>
    <lineage>
        <taxon>Bacteria</taxon>
        <taxon>Pseudomonadati</taxon>
        <taxon>Bacteroidota</taxon>
        <taxon>Sphingobacteriia</taxon>
        <taxon>Sphingobacteriales</taxon>
        <taxon>Sphingobacteriaceae</taxon>
        <taxon>Pedobacter</taxon>
    </lineage>
</organism>
<dbReference type="GO" id="GO:0004180">
    <property type="term" value="F:carboxypeptidase activity"/>
    <property type="evidence" value="ECO:0007669"/>
    <property type="project" value="UniProtKB-ARBA"/>
</dbReference>
<comment type="caution">
    <text evidence="10">The sequence shown here is derived from an EMBL/GenBank/DDBJ whole genome shotgun (WGS) entry which is preliminary data.</text>
</comment>
<reference evidence="10 11" key="1">
    <citation type="submission" date="2019-04" db="EMBL/GenBank/DDBJ databases">
        <title>Pedobacter sp. AR-2-6 sp. nov., isolated from Arctic soil.</title>
        <authorList>
            <person name="Dahal R.H."/>
            <person name="Kim D.-U."/>
        </authorList>
    </citation>
    <scope>NUCLEOTIDE SEQUENCE [LARGE SCALE GENOMIC DNA]</scope>
    <source>
        <strain evidence="10 11">AR-2-6</strain>
    </source>
</reference>
<dbReference type="CDD" id="cd16913">
    <property type="entry name" value="YkuD_like"/>
    <property type="match status" value="1"/>
</dbReference>